<evidence type="ECO:0000256" key="5">
    <source>
        <dbReference type="RuleBase" id="RU000454"/>
    </source>
</evidence>
<keyword evidence="3 5" id="KW-0064">Aspartyl protease</keyword>
<evidence type="ECO:0000259" key="7">
    <source>
        <dbReference type="PROSITE" id="PS51767"/>
    </source>
</evidence>
<keyword evidence="6" id="KW-0732">Signal</keyword>
<dbReference type="GO" id="GO:0006508">
    <property type="term" value="P:proteolysis"/>
    <property type="evidence" value="ECO:0007669"/>
    <property type="project" value="UniProtKB-KW"/>
</dbReference>
<dbReference type="InterPro" id="IPR021109">
    <property type="entry name" value="Peptidase_aspartic_dom_sf"/>
</dbReference>
<dbReference type="Pfam" id="PF00026">
    <property type="entry name" value="Asp"/>
    <property type="match status" value="1"/>
</dbReference>
<protein>
    <submittedName>
        <fullName evidence="8">Unnamed protein product</fullName>
    </submittedName>
</protein>
<feature type="active site" evidence="4">
    <location>
        <position position="261"/>
    </location>
</feature>
<dbReference type="InterPro" id="IPR001461">
    <property type="entry name" value="Aspartic_peptidase_A1"/>
</dbReference>
<feature type="domain" description="Peptidase A1" evidence="7">
    <location>
        <begin position="41"/>
        <end position="392"/>
    </location>
</feature>
<keyword evidence="2 5" id="KW-0645">Protease</keyword>
<dbReference type="PROSITE" id="PS00141">
    <property type="entry name" value="ASP_PROTEASE"/>
    <property type="match status" value="2"/>
</dbReference>
<keyword evidence="9" id="KW-1185">Reference proteome</keyword>
<dbReference type="AlphaFoldDB" id="A0A9W6XXK9"/>
<dbReference type="SUPFAM" id="SSF50630">
    <property type="entry name" value="Acid proteases"/>
    <property type="match status" value="1"/>
</dbReference>
<dbReference type="OrthoDB" id="2747330at2759"/>
<dbReference type="GO" id="GO:0004190">
    <property type="term" value="F:aspartic-type endopeptidase activity"/>
    <property type="evidence" value="ECO:0007669"/>
    <property type="project" value="UniProtKB-KW"/>
</dbReference>
<feature type="chain" id="PRO_5040887650" evidence="6">
    <location>
        <begin position="22"/>
        <end position="459"/>
    </location>
</feature>
<dbReference type="Proteomes" id="UP001165121">
    <property type="component" value="Unassembled WGS sequence"/>
</dbReference>
<evidence type="ECO:0000256" key="6">
    <source>
        <dbReference type="SAM" id="SignalP"/>
    </source>
</evidence>
<dbReference type="PANTHER" id="PTHR47966:SF51">
    <property type="entry name" value="BETA-SITE APP-CLEAVING ENZYME, ISOFORM A-RELATED"/>
    <property type="match status" value="1"/>
</dbReference>
<dbReference type="CDD" id="cd05471">
    <property type="entry name" value="pepsin_like"/>
    <property type="match status" value="1"/>
</dbReference>
<proteinExistence type="inferred from homology"/>
<reference evidence="8" key="1">
    <citation type="submission" date="2023-04" db="EMBL/GenBank/DDBJ databases">
        <title>Phytophthora fragariaefolia NBRC 109709.</title>
        <authorList>
            <person name="Ichikawa N."/>
            <person name="Sato H."/>
            <person name="Tonouchi N."/>
        </authorList>
    </citation>
    <scope>NUCLEOTIDE SEQUENCE</scope>
    <source>
        <strain evidence="8">NBRC 109709</strain>
    </source>
</reference>
<evidence type="ECO:0000256" key="3">
    <source>
        <dbReference type="ARBA" id="ARBA00022750"/>
    </source>
</evidence>
<evidence type="ECO:0000313" key="8">
    <source>
        <dbReference type="EMBL" id="GMF49396.1"/>
    </source>
</evidence>
<dbReference type="PANTHER" id="PTHR47966">
    <property type="entry name" value="BETA-SITE APP-CLEAVING ENZYME, ISOFORM A-RELATED"/>
    <property type="match status" value="1"/>
</dbReference>
<dbReference type="InterPro" id="IPR001969">
    <property type="entry name" value="Aspartic_peptidase_AS"/>
</dbReference>
<evidence type="ECO:0000313" key="9">
    <source>
        <dbReference type="Proteomes" id="UP001165121"/>
    </source>
</evidence>
<evidence type="ECO:0000256" key="1">
    <source>
        <dbReference type="ARBA" id="ARBA00007447"/>
    </source>
</evidence>
<feature type="signal peptide" evidence="6">
    <location>
        <begin position="1"/>
        <end position="21"/>
    </location>
</feature>
<feature type="active site" evidence="4">
    <location>
        <position position="59"/>
    </location>
</feature>
<dbReference type="InterPro" id="IPR033121">
    <property type="entry name" value="PEPTIDASE_A1"/>
</dbReference>
<organism evidence="8 9">
    <name type="scientific">Phytophthora fragariaefolia</name>
    <dbReference type="NCBI Taxonomy" id="1490495"/>
    <lineage>
        <taxon>Eukaryota</taxon>
        <taxon>Sar</taxon>
        <taxon>Stramenopiles</taxon>
        <taxon>Oomycota</taxon>
        <taxon>Peronosporomycetes</taxon>
        <taxon>Peronosporales</taxon>
        <taxon>Peronosporaceae</taxon>
        <taxon>Phytophthora</taxon>
    </lineage>
</organism>
<dbReference type="PRINTS" id="PR00792">
    <property type="entry name" value="PEPSIN"/>
</dbReference>
<dbReference type="Gene3D" id="2.40.70.10">
    <property type="entry name" value="Acid Proteases"/>
    <property type="match status" value="2"/>
</dbReference>
<comment type="caution">
    <text evidence="8">The sequence shown here is derived from an EMBL/GenBank/DDBJ whole genome shotgun (WGS) entry which is preliminary data.</text>
</comment>
<gene>
    <name evidence="8" type="ORF">Pfra01_001951600</name>
</gene>
<evidence type="ECO:0000256" key="2">
    <source>
        <dbReference type="ARBA" id="ARBA00022670"/>
    </source>
</evidence>
<accession>A0A9W6XXK9</accession>
<dbReference type="InterPro" id="IPR034164">
    <property type="entry name" value="Pepsin-like_dom"/>
</dbReference>
<evidence type="ECO:0000256" key="4">
    <source>
        <dbReference type="PIRSR" id="PIRSR601461-1"/>
    </source>
</evidence>
<comment type="similarity">
    <text evidence="1 5">Belongs to the peptidase A1 family.</text>
</comment>
<sequence length="459" mass="49990">MSRWMLLSLVVSSALIHALEAVTSYRHLVRIPLESDDQLRLTGTVSVGSPPRSVRVVFDTGSSDTWVTSSHLDSAADDVPAPKTFAIGYGGGIVSGLAVRADLQLDSSGLFLRDVPVGVVDDQTSVLTELDAQGVVGLGMDALAQIRCNSSLLNLVTQQQALTAPVVFSFYISGWPGAQPPSQLVLGGDDPALTSSSSTWFTFPVIANDALRGGQSPIPKASAISSKTSFGFWALRMERLWFDNKALPVGLDSRQSAALIDSGTSVLLLPQHTFDAVVQTLSDRFGKRFLSTQGRHQALPACRPCQLHEFPPLAFDLLLEDSSKTRATSQRFVLQGSDYVRCDLRRRECTALVDLIQSSEVSDRFDIVILGTVFMRSYYTRFEYSTKRVGLACIVDEHGLCLGGVVPPLDYRGYPYDPYSRVKQPNRAVPAFCAAATALAFLAGLRTLLEYYEKPKLRS</sequence>
<dbReference type="PROSITE" id="PS51767">
    <property type="entry name" value="PEPTIDASE_A1"/>
    <property type="match status" value="1"/>
</dbReference>
<dbReference type="EMBL" id="BSXT01002523">
    <property type="protein sequence ID" value="GMF49396.1"/>
    <property type="molecule type" value="Genomic_DNA"/>
</dbReference>
<name>A0A9W6XXK9_9STRA</name>
<keyword evidence="5" id="KW-0378">Hydrolase</keyword>